<evidence type="ECO:0000256" key="1">
    <source>
        <dbReference type="SAM" id="Phobius"/>
    </source>
</evidence>
<proteinExistence type="predicted"/>
<feature type="transmembrane region" description="Helical" evidence="1">
    <location>
        <begin position="142"/>
        <end position="166"/>
    </location>
</feature>
<protein>
    <submittedName>
        <fullName evidence="2">ABC-2 type transport system permease protein</fullName>
    </submittedName>
</protein>
<dbReference type="AlphaFoldDB" id="A0A9Q2CYM7"/>
<organism evidence="2 3">
    <name type="scientific">Nosocomiicoccus ampullae</name>
    <dbReference type="NCBI Taxonomy" id="489910"/>
    <lineage>
        <taxon>Bacteria</taxon>
        <taxon>Bacillati</taxon>
        <taxon>Bacillota</taxon>
        <taxon>Bacilli</taxon>
        <taxon>Bacillales</taxon>
        <taxon>Staphylococcaceae</taxon>
        <taxon>Nosocomiicoccus</taxon>
    </lineage>
</organism>
<sequence>MQSKTSLLSKVLLKNFTNSIFWLTIGYLLLTILSLPLPLYIASFGSFIGESEYNFNPLFWYGMVHFLFGLVYAMMLAVSIFNFKNKAETNDYIHSLPIKRTTIFSSGIFVGIIAIIAPALITSVILLLEQSVLTFELSVQHIIIWVSFVIFAQILMFFLSVLAGMFVNSITLHIEMILILLFLPFLLWLSIVFNASTFFDGLAVYSRFGFSELIKPVRETSLMVYLFETFTSYSFPKGKMIIWAVIGIAMLILALVLYKVRKNERVNKPFNFPIIYYVLVVLLTLLGTLFLSSAISSILPEIKNLSFMIILLSAVVSYVFVLMFMQDTVRIKFRKKELIITIVSMVVFFVGFFVLWGRYVSYLPDESQIEGVYFNNGTAINNTHIEDLDVLDSKYMFDDDKETIKDVRNLHKDIIDSNQKADVNNSLYTVNISYLLKNGKVVTREYNQIDANSELGKEILNSKIPSYTKDKDLLYKIKEDKLKSLQNMNIGIYNFSYQDISLKEFRMFAKDYKNKMPEFSKKNSIFTETGVINVDIYSADNYNNYSGAATLYNPSLQQFLKNKGFSFEDYNYNSLVEIDLNGVDDKHRLFEELSTISYKEFKKKYNVKELDESEKAEKINEFNDFNFNSEGNTLYIFADIPYSDNDVIPYIELSIVLD</sequence>
<keyword evidence="3" id="KW-1185">Reference proteome</keyword>
<feature type="transmembrane region" description="Helical" evidence="1">
    <location>
        <begin position="270"/>
        <end position="299"/>
    </location>
</feature>
<feature type="transmembrane region" description="Helical" evidence="1">
    <location>
        <begin position="103"/>
        <end position="127"/>
    </location>
</feature>
<evidence type="ECO:0000313" key="2">
    <source>
        <dbReference type="EMBL" id="MBB5175670.1"/>
    </source>
</evidence>
<accession>A0A9Q2CYM7</accession>
<feature type="transmembrane region" description="Helical" evidence="1">
    <location>
        <begin position="20"/>
        <end position="39"/>
    </location>
</feature>
<evidence type="ECO:0000313" key="3">
    <source>
        <dbReference type="Proteomes" id="UP000579136"/>
    </source>
</evidence>
<keyword evidence="1" id="KW-0472">Membrane</keyword>
<feature type="transmembrane region" description="Helical" evidence="1">
    <location>
        <begin position="240"/>
        <end position="258"/>
    </location>
</feature>
<feature type="transmembrane region" description="Helical" evidence="1">
    <location>
        <begin position="178"/>
        <end position="199"/>
    </location>
</feature>
<feature type="transmembrane region" description="Helical" evidence="1">
    <location>
        <begin position="337"/>
        <end position="359"/>
    </location>
</feature>
<keyword evidence="1" id="KW-1133">Transmembrane helix</keyword>
<gene>
    <name evidence="2" type="ORF">HNQ45_000545</name>
</gene>
<feature type="transmembrane region" description="Helical" evidence="1">
    <location>
        <begin position="305"/>
        <end position="325"/>
    </location>
</feature>
<feature type="transmembrane region" description="Helical" evidence="1">
    <location>
        <begin position="59"/>
        <end position="83"/>
    </location>
</feature>
<dbReference type="EMBL" id="JACHHF010000003">
    <property type="protein sequence ID" value="MBB5175670.1"/>
    <property type="molecule type" value="Genomic_DNA"/>
</dbReference>
<comment type="caution">
    <text evidence="2">The sequence shown here is derived from an EMBL/GenBank/DDBJ whole genome shotgun (WGS) entry which is preliminary data.</text>
</comment>
<keyword evidence="1" id="KW-0812">Transmembrane</keyword>
<reference evidence="2 3" key="1">
    <citation type="submission" date="2020-08" db="EMBL/GenBank/DDBJ databases">
        <title>Genomic Encyclopedia of Type Strains, Phase IV (KMG-IV): sequencing the most valuable type-strain genomes for metagenomic binning, comparative biology and taxonomic classification.</title>
        <authorList>
            <person name="Goeker M."/>
        </authorList>
    </citation>
    <scope>NUCLEOTIDE SEQUENCE [LARGE SCALE GENOMIC DNA]</scope>
    <source>
        <strain evidence="2 3">DSM 19163</strain>
    </source>
</reference>
<dbReference type="Proteomes" id="UP000579136">
    <property type="component" value="Unassembled WGS sequence"/>
</dbReference>
<name>A0A9Q2CYM7_9STAP</name>
<dbReference type="RefSeq" id="WP_183673182.1">
    <property type="nucleotide sequence ID" value="NZ_CP079110.1"/>
</dbReference>